<evidence type="ECO:0000313" key="4">
    <source>
        <dbReference type="Proteomes" id="UP001357485"/>
    </source>
</evidence>
<feature type="transmembrane region" description="Helical" evidence="2">
    <location>
        <begin position="159"/>
        <end position="180"/>
    </location>
</feature>
<dbReference type="Proteomes" id="UP001357485">
    <property type="component" value="Unassembled WGS sequence"/>
</dbReference>
<feature type="region of interest" description="Disordered" evidence="1">
    <location>
        <begin position="1"/>
        <end position="67"/>
    </location>
</feature>
<evidence type="ECO:0000256" key="2">
    <source>
        <dbReference type="SAM" id="Phobius"/>
    </source>
</evidence>
<reference evidence="3 4" key="1">
    <citation type="submission" date="2023-08" db="EMBL/GenBank/DDBJ databases">
        <title>Black Yeasts Isolated from many extreme environments.</title>
        <authorList>
            <person name="Coleine C."/>
            <person name="Stajich J.E."/>
            <person name="Selbmann L."/>
        </authorList>
    </citation>
    <scope>NUCLEOTIDE SEQUENCE [LARGE SCALE GENOMIC DNA]</scope>
    <source>
        <strain evidence="3 4">CCFEE 536</strain>
    </source>
</reference>
<organism evidence="3 4">
    <name type="scientific">Cryomyces antarcticus</name>
    <dbReference type="NCBI Taxonomy" id="329879"/>
    <lineage>
        <taxon>Eukaryota</taxon>
        <taxon>Fungi</taxon>
        <taxon>Dikarya</taxon>
        <taxon>Ascomycota</taxon>
        <taxon>Pezizomycotina</taxon>
        <taxon>Dothideomycetes</taxon>
        <taxon>Dothideomycetes incertae sedis</taxon>
        <taxon>Cryomyces</taxon>
    </lineage>
</organism>
<proteinExistence type="predicted"/>
<feature type="transmembrane region" description="Helical" evidence="2">
    <location>
        <begin position="117"/>
        <end position="138"/>
    </location>
</feature>
<keyword evidence="2" id="KW-1133">Transmembrane helix</keyword>
<name>A0ABR0LSA1_9PEZI</name>
<keyword evidence="2" id="KW-0812">Transmembrane</keyword>
<keyword evidence="4" id="KW-1185">Reference proteome</keyword>
<evidence type="ECO:0000313" key="3">
    <source>
        <dbReference type="EMBL" id="KAK5202005.1"/>
    </source>
</evidence>
<accession>A0ABR0LSA1</accession>
<sequence>MAFPASGLHDPDRRGVAMHQLSPRVINESRRLSESPSPPPSPAPAAAQIATAGGTSRHTDPLLPTSSVHMPSKLDRLRLFVRSLRKKRIFVYLTIMSGVMFTVNILQIVLIEHFHGRGWMIVFPTVVFIVMTAVLLVWMVINRRGLLESWHDTDRAKRLAGIGACLSILLPILSCEFLYMNLVALPAYHTKIWTTTLTSTPSVPPPSFAFVEVLDWTATGAYAHNISQYCPPNFPELPCVADPKVVTTSCCGELRYEVFDGSKLGYNLTVRNGIGFLADLTITNPTGSGLNNKPGDPGQLYFTVFDPRLEDRFVEALDCGILTLDGYPTQSSVVLNLEKYNIDDDVLAVNWTENGDCNKEYFSHYSAFRYEMTQLDWDSSLRNVSACTANWTEFVIQSCLLETSMGLSTQTVVTQTSERGTDWKQMLLDEGSIVGGITFVTWFLGIYII</sequence>
<protein>
    <submittedName>
        <fullName evidence="3">Uncharacterized protein</fullName>
    </submittedName>
</protein>
<dbReference type="EMBL" id="JAVRRA010016435">
    <property type="protein sequence ID" value="KAK5202005.1"/>
    <property type="molecule type" value="Genomic_DNA"/>
</dbReference>
<evidence type="ECO:0000256" key="1">
    <source>
        <dbReference type="SAM" id="MobiDB-lite"/>
    </source>
</evidence>
<keyword evidence="2" id="KW-0472">Membrane</keyword>
<feature type="transmembrane region" description="Helical" evidence="2">
    <location>
        <begin position="89"/>
        <end position="111"/>
    </location>
</feature>
<gene>
    <name evidence="3" type="ORF">LTR16_000714</name>
</gene>
<comment type="caution">
    <text evidence="3">The sequence shown here is derived from an EMBL/GenBank/DDBJ whole genome shotgun (WGS) entry which is preliminary data.</text>
</comment>